<evidence type="ECO:0000313" key="3">
    <source>
        <dbReference type="Proteomes" id="UP000092504"/>
    </source>
</evidence>
<feature type="domain" description="Transcription regulator PadR N-terminal" evidence="1">
    <location>
        <begin position="41"/>
        <end position="108"/>
    </location>
</feature>
<dbReference type="InterPro" id="IPR036388">
    <property type="entry name" value="WH-like_DNA-bd_sf"/>
</dbReference>
<dbReference type="PANTHER" id="PTHR43252:SF7">
    <property type="entry name" value="TRANSCRIPTIONAL REGULATOR YQJI"/>
    <property type="match status" value="1"/>
</dbReference>
<accession>A0A1B8NVA9</accession>
<gene>
    <name evidence="2" type="primary">yqjI</name>
    <name evidence="2" type="ORF">A8U91_02985</name>
</gene>
<dbReference type="InterPro" id="IPR005149">
    <property type="entry name" value="Tscrpt_reg_PadR_N"/>
</dbReference>
<dbReference type="SUPFAM" id="SSF46785">
    <property type="entry name" value="Winged helix' DNA-binding domain"/>
    <property type="match status" value="1"/>
</dbReference>
<dbReference type="EMBL" id="MAJD01000002">
    <property type="protein sequence ID" value="OBX33941.1"/>
    <property type="molecule type" value="Genomic_DNA"/>
</dbReference>
<sequence length="194" mass="21429">MTDHSSSHDGTPPLTAQDAALPLGMPATRKLSAHDLGLVSLALLADEESYGSQLSDRIERLSNGFYRPSPGVLYPLLGVLSERGSLTQYRRGRRKYYRLTSRGEAYLGENAEAANRVEARLRSAGRKLNALYASINQTLDDDTLAMPLAQEMLSARMDLKAALHESRHASPDAQRRILRLLQDTAERIRAAARD</sequence>
<comment type="caution">
    <text evidence="2">The sequence shown here is derived from an EMBL/GenBank/DDBJ whole genome shotgun (WGS) entry which is preliminary data.</text>
</comment>
<name>A0A1B8NVA9_HALEL</name>
<evidence type="ECO:0000259" key="1">
    <source>
        <dbReference type="Pfam" id="PF03551"/>
    </source>
</evidence>
<protein>
    <submittedName>
        <fullName evidence="2">Transcriptional regulator YqjI</fullName>
    </submittedName>
</protein>
<proteinExistence type="predicted"/>
<dbReference type="AlphaFoldDB" id="A0A1B8NVA9"/>
<evidence type="ECO:0000313" key="2">
    <source>
        <dbReference type="EMBL" id="OBX33941.1"/>
    </source>
</evidence>
<dbReference type="Pfam" id="PF03551">
    <property type="entry name" value="PadR"/>
    <property type="match status" value="1"/>
</dbReference>
<dbReference type="Proteomes" id="UP000092504">
    <property type="component" value="Unassembled WGS sequence"/>
</dbReference>
<organism evidence="2 3">
    <name type="scientific">Halomonas elongata</name>
    <dbReference type="NCBI Taxonomy" id="2746"/>
    <lineage>
        <taxon>Bacteria</taxon>
        <taxon>Pseudomonadati</taxon>
        <taxon>Pseudomonadota</taxon>
        <taxon>Gammaproteobacteria</taxon>
        <taxon>Oceanospirillales</taxon>
        <taxon>Halomonadaceae</taxon>
        <taxon>Halomonas</taxon>
    </lineage>
</organism>
<dbReference type="InterPro" id="IPR036390">
    <property type="entry name" value="WH_DNA-bd_sf"/>
</dbReference>
<dbReference type="PANTHER" id="PTHR43252">
    <property type="entry name" value="TRANSCRIPTIONAL REGULATOR YQJI"/>
    <property type="match status" value="1"/>
</dbReference>
<dbReference type="Gene3D" id="1.10.10.10">
    <property type="entry name" value="Winged helix-like DNA-binding domain superfamily/Winged helix DNA-binding domain"/>
    <property type="match status" value="1"/>
</dbReference>
<reference evidence="2 3" key="1">
    <citation type="submission" date="2016-06" db="EMBL/GenBank/DDBJ databases">
        <title>Genome sequence of halotolerant plant growth promoting strain of Halomonas elongata HEK1 isolated from salterns of Rann of Kutch, Gujarat, India.</title>
        <authorList>
            <person name="Gaba S."/>
            <person name="Singh R.N."/>
            <person name="Abrol S."/>
            <person name="Kaushik R."/>
            <person name="Saxena A.K."/>
        </authorList>
    </citation>
    <scope>NUCLEOTIDE SEQUENCE [LARGE SCALE GENOMIC DNA]</scope>
    <source>
        <strain evidence="2 3">HEK1</strain>
    </source>
</reference>